<sequence length="28" mass="3291">DGVNEGIEWMVKCVVRNIHRPPRQKDIT</sequence>
<reference evidence="1" key="1">
    <citation type="journal article" date="2004" name="Nature">
        <title>Genome duplication in the teleost fish Tetraodon nigroviridis reveals the early vertebrate proto-karyotype.</title>
        <authorList>
            <person name="Jaillon O."/>
            <person name="Aury J.-M."/>
            <person name="Brunet F."/>
            <person name="Petit J.-L."/>
            <person name="Stange-Thomann N."/>
            <person name="Mauceli E."/>
            <person name="Bouneau L."/>
            <person name="Fischer C."/>
            <person name="Ozouf-Costaz C."/>
            <person name="Bernot A."/>
            <person name="Nicaud S."/>
            <person name="Jaffe D."/>
            <person name="Fisher S."/>
            <person name="Lutfalla G."/>
            <person name="Dossat C."/>
            <person name="Segurens B."/>
            <person name="Dasilva C."/>
            <person name="Salanoubat M."/>
            <person name="Levy M."/>
            <person name="Boudet N."/>
            <person name="Castellano S."/>
            <person name="Anthouard V."/>
            <person name="Jubin C."/>
            <person name="Castelli V."/>
            <person name="Katinka M."/>
            <person name="Vacherie B."/>
            <person name="Biemont C."/>
            <person name="Skalli Z."/>
            <person name="Cattolico L."/>
            <person name="Poulain J."/>
            <person name="De Berardinis V."/>
            <person name="Cruaud C."/>
            <person name="Duprat S."/>
            <person name="Brottier P."/>
            <person name="Coutanceau J.-P."/>
            <person name="Gouzy J."/>
            <person name="Parra G."/>
            <person name="Lardier G."/>
            <person name="Chapple C."/>
            <person name="McKernan K.J."/>
            <person name="McEwan P."/>
            <person name="Bosak S."/>
            <person name="Kellis M."/>
            <person name="Volff J.-N."/>
            <person name="Guigo R."/>
            <person name="Zody M.C."/>
            <person name="Mesirov J."/>
            <person name="Lindblad-Toh K."/>
            <person name="Birren B."/>
            <person name="Nusbaum C."/>
            <person name="Kahn D."/>
            <person name="Robinson-Rechavi M."/>
            <person name="Laudet V."/>
            <person name="Schachter V."/>
            <person name="Quetier F."/>
            <person name="Saurin W."/>
            <person name="Scarpelli C."/>
            <person name="Wincker P."/>
            <person name="Lander E.S."/>
            <person name="Weissenbach J."/>
            <person name="Roest Crollius H."/>
        </authorList>
    </citation>
    <scope>NUCLEOTIDE SEQUENCE [LARGE SCALE GENOMIC DNA]</scope>
</reference>
<feature type="non-terminal residue" evidence="1">
    <location>
        <position position="1"/>
    </location>
</feature>
<protein>
    <submittedName>
        <fullName evidence="1">(spotted green pufferfish) hypothetical protein</fullName>
    </submittedName>
</protein>
<evidence type="ECO:0000313" key="1">
    <source>
        <dbReference type="EMBL" id="CAF93408.1"/>
    </source>
</evidence>
<organism evidence="1">
    <name type="scientific">Tetraodon nigroviridis</name>
    <name type="common">Spotted green pufferfish</name>
    <name type="synonym">Chelonodon nigroviridis</name>
    <dbReference type="NCBI Taxonomy" id="99883"/>
    <lineage>
        <taxon>Eukaryota</taxon>
        <taxon>Metazoa</taxon>
        <taxon>Chordata</taxon>
        <taxon>Craniata</taxon>
        <taxon>Vertebrata</taxon>
        <taxon>Euteleostomi</taxon>
        <taxon>Actinopterygii</taxon>
        <taxon>Neopterygii</taxon>
        <taxon>Teleostei</taxon>
        <taxon>Neoteleostei</taxon>
        <taxon>Acanthomorphata</taxon>
        <taxon>Eupercaria</taxon>
        <taxon>Tetraodontiformes</taxon>
        <taxon>Tetradontoidea</taxon>
        <taxon>Tetraodontidae</taxon>
        <taxon>Tetraodon</taxon>
    </lineage>
</organism>
<dbReference type="EMBL" id="CAAE01010743">
    <property type="protein sequence ID" value="CAF93408.1"/>
    <property type="molecule type" value="Genomic_DNA"/>
</dbReference>
<dbReference type="AlphaFoldDB" id="Q4T124"/>
<dbReference type="KEGG" id="tng:GSTEN00009034G001"/>
<proteinExistence type="predicted"/>
<accession>Q4T124</accession>
<gene>
    <name evidence="1" type="ORF">GSTENG00009034001</name>
</gene>
<feature type="non-terminal residue" evidence="1">
    <location>
        <position position="28"/>
    </location>
</feature>
<name>Q4T124_TETNG</name>
<reference evidence="1" key="2">
    <citation type="submission" date="2004-02" db="EMBL/GenBank/DDBJ databases">
        <authorList>
            <consortium name="Genoscope"/>
            <consortium name="Whitehead Institute Centre for Genome Research"/>
        </authorList>
    </citation>
    <scope>NUCLEOTIDE SEQUENCE</scope>
</reference>
<comment type="caution">
    <text evidence="1">The sequence shown here is derived from an EMBL/GenBank/DDBJ whole genome shotgun (WGS) entry which is preliminary data.</text>
</comment>